<proteinExistence type="predicted"/>
<dbReference type="Pfam" id="PF02470">
    <property type="entry name" value="MlaD"/>
    <property type="match status" value="1"/>
</dbReference>
<evidence type="ECO:0000259" key="2">
    <source>
        <dbReference type="Pfam" id="PF02470"/>
    </source>
</evidence>
<dbReference type="InterPro" id="IPR005693">
    <property type="entry name" value="Mce"/>
</dbReference>
<dbReference type="InterPro" id="IPR052336">
    <property type="entry name" value="MlaD_Phospholipid_Transporter"/>
</dbReference>
<feature type="region of interest" description="Disordered" evidence="1">
    <location>
        <begin position="322"/>
        <end position="365"/>
    </location>
</feature>
<dbReference type="Pfam" id="PF11887">
    <property type="entry name" value="Mce4_CUP1"/>
    <property type="match status" value="1"/>
</dbReference>
<evidence type="ECO:0000313" key="4">
    <source>
        <dbReference type="EMBL" id="MBY9074729.1"/>
    </source>
</evidence>
<sequence length="433" mass="46933">MSVRSVFAAGSNRVLGVAFLVLLLTFVWGTYAIFTKKFVDVVPVTLKTSNIGLQLPALADVKIRGVIVGEVREIASDGEGARLELALDPAKTETIPANVTARIIPKTLFGEKYVALQVPARPDAEPIAADDVIEEAEVSIEVEKLLNDLYPFLRTVQPAELNYTLTAIADALEGRGEAIGNNLVVLDRYLERTNPQLPELIEDLRLLSQVSDDYAGVMPELARLLRNGVTTGNTFVEQEAKIQALFNDVAGFSTTSRDFLEQNGENIIRLGEVSEAQLPLFAEYAPQYPCLLEGMADWIPRMNSGWRGHTLHINLETLKKQPTGYGTADDPEYDANNGPHCETLPSPPYSQANPGPQPRMSEVDDGVEDPHVKFRRRPAPALDLTSGFAGTAAERSVVAALAAPVMGVPTDDVPDVATLLLGPLARGTEVSVR</sequence>
<feature type="domain" description="Mce/MlaD" evidence="2">
    <location>
        <begin position="42"/>
        <end position="117"/>
    </location>
</feature>
<dbReference type="PANTHER" id="PTHR33371">
    <property type="entry name" value="INTERMEMBRANE PHOSPHOLIPID TRANSPORT SYSTEM BINDING PROTEIN MLAD-RELATED"/>
    <property type="match status" value="1"/>
</dbReference>
<dbReference type="EMBL" id="JAIEZQ010000001">
    <property type="protein sequence ID" value="MBY9074729.1"/>
    <property type="molecule type" value="Genomic_DNA"/>
</dbReference>
<evidence type="ECO:0000259" key="3">
    <source>
        <dbReference type="Pfam" id="PF11887"/>
    </source>
</evidence>
<reference evidence="4 5" key="1">
    <citation type="submission" date="2021-08" db="EMBL/GenBank/DDBJ databases">
        <title>Nocardioides bacterium WL0053 sp. nov., isolated from the sediment.</title>
        <authorList>
            <person name="Wang L."/>
            <person name="Zhang D."/>
            <person name="Zhang A."/>
        </authorList>
    </citation>
    <scope>NUCLEOTIDE SEQUENCE [LARGE SCALE GENOMIC DNA]</scope>
    <source>
        <strain evidence="4 5">WL0053</strain>
    </source>
</reference>
<feature type="domain" description="Mammalian cell entry C-terminal" evidence="3">
    <location>
        <begin position="124"/>
        <end position="339"/>
    </location>
</feature>
<accession>A0ABS7RI70</accession>
<dbReference type="NCBIfam" id="TIGR00996">
    <property type="entry name" value="Mtu_fam_mce"/>
    <property type="match status" value="1"/>
</dbReference>
<dbReference type="PANTHER" id="PTHR33371:SF19">
    <property type="entry name" value="MCE-FAMILY PROTEIN MCE4A"/>
    <property type="match status" value="1"/>
</dbReference>
<keyword evidence="5" id="KW-1185">Reference proteome</keyword>
<dbReference type="RefSeq" id="WP_221024370.1">
    <property type="nucleotide sequence ID" value="NZ_JAIEZQ010000001.1"/>
</dbReference>
<dbReference type="Proteomes" id="UP000754710">
    <property type="component" value="Unassembled WGS sequence"/>
</dbReference>
<evidence type="ECO:0000313" key="5">
    <source>
        <dbReference type="Proteomes" id="UP000754710"/>
    </source>
</evidence>
<gene>
    <name evidence="4" type="ORF">K1X13_07855</name>
</gene>
<name>A0ABS7RI70_9ACTN</name>
<dbReference type="InterPro" id="IPR003399">
    <property type="entry name" value="Mce/MlaD"/>
</dbReference>
<protein>
    <submittedName>
        <fullName evidence="4">MCE family protein</fullName>
    </submittedName>
</protein>
<organism evidence="4 5">
    <name type="scientific">Nocardioides jiangsuensis</name>
    <dbReference type="NCBI Taxonomy" id="2866161"/>
    <lineage>
        <taxon>Bacteria</taxon>
        <taxon>Bacillati</taxon>
        <taxon>Actinomycetota</taxon>
        <taxon>Actinomycetes</taxon>
        <taxon>Propionibacteriales</taxon>
        <taxon>Nocardioidaceae</taxon>
        <taxon>Nocardioides</taxon>
    </lineage>
</organism>
<comment type="caution">
    <text evidence="4">The sequence shown here is derived from an EMBL/GenBank/DDBJ whole genome shotgun (WGS) entry which is preliminary data.</text>
</comment>
<dbReference type="InterPro" id="IPR024516">
    <property type="entry name" value="Mce_C"/>
</dbReference>
<evidence type="ECO:0000256" key="1">
    <source>
        <dbReference type="SAM" id="MobiDB-lite"/>
    </source>
</evidence>